<accession>A0AAW0T303</accession>
<evidence type="ECO:0000313" key="2">
    <source>
        <dbReference type="EMBL" id="KAK8381943.1"/>
    </source>
</evidence>
<evidence type="ECO:0000256" key="1">
    <source>
        <dbReference type="SAM" id="MobiDB-lite"/>
    </source>
</evidence>
<proteinExistence type="predicted"/>
<evidence type="ECO:0000313" key="3">
    <source>
        <dbReference type="Proteomes" id="UP001487740"/>
    </source>
</evidence>
<keyword evidence="3" id="KW-1185">Reference proteome</keyword>
<comment type="caution">
    <text evidence="2">The sequence shown here is derived from an EMBL/GenBank/DDBJ whole genome shotgun (WGS) entry which is preliminary data.</text>
</comment>
<name>A0AAW0T303_SCYPA</name>
<sequence length="94" mass="9761">MRRLSEERGGQGQAGRGGAGRGGAAAGRGAQRRGVSHPSLLTHTLHSIYQLASSSSLPSPDAGISLSVAGVRPERRWMHAGNTVSTSLTFPRLT</sequence>
<reference evidence="2 3" key="1">
    <citation type="submission" date="2023-03" db="EMBL/GenBank/DDBJ databases">
        <title>High-quality genome of Scylla paramamosain provides insights in environmental adaptation.</title>
        <authorList>
            <person name="Zhang L."/>
        </authorList>
    </citation>
    <scope>NUCLEOTIDE SEQUENCE [LARGE SCALE GENOMIC DNA]</scope>
    <source>
        <strain evidence="2">LZ_2023a</strain>
        <tissue evidence="2">Muscle</tissue>
    </source>
</reference>
<feature type="compositionally biased region" description="Gly residues" evidence="1">
    <location>
        <begin position="10"/>
        <end position="26"/>
    </location>
</feature>
<dbReference type="EMBL" id="JARAKH010000039">
    <property type="protein sequence ID" value="KAK8381943.1"/>
    <property type="molecule type" value="Genomic_DNA"/>
</dbReference>
<gene>
    <name evidence="2" type="ORF">O3P69_015159</name>
</gene>
<feature type="region of interest" description="Disordered" evidence="1">
    <location>
        <begin position="1"/>
        <end position="39"/>
    </location>
</feature>
<dbReference type="AlphaFoldDB" id="A0AAW0T303"/>
<protein>
    <submittedName>
        <fullName evidence="2">Uncharacterized protein</fullName>
    </submittedName>
</protein>
<dbReference type="Proteomes" id="UP001487740">
    <property type="component" value="Unassembled WGS sequence"/>
</dbReference>
<organism evidence="2 3">
    <name type="scientific">Scylla paramamosain</name>
    <name type="common">Mud crab</name>
    <dbReference type="NCBI Taxonomy" id="85552"/>
    <lineage>
        <taxon>Eukaryota</taxon>
        <taxon>Metazoa</taxon>
        <taxon>Ecdysozoa</taxon>
        <taxon>Arthropoda</taxon>
        <taxon>Crustacea</taxon>
        <taxon>Multicrustacea</taxon>
        <taxon>Malacostraca</taxon>
        <taxon>Eumalacostraca</taxon>
        <taxon>Eucarida</taxon>
        <taxon>Decapoda</taxon>
        <taxon>Pleocyemata</taxon>
        <taxon>Brachyura</taxon>
        <taxon>Eubrachyura</taxon>
        <taxon>Portunoidea</taxon>
        <taxon>Portunidae</taxon>
        <taxon>Portuninae</taxon>
        <taxon>Scylla</taxon>
    </lineage>
</organism>